<reference evidence="2 3" key="1">
    <citation type="submission" date="2023-07" db="EMBL/GenBank/DDBJ databases">
        <title>Closed genoem sequence of Methanomicrococcus sp. Hf6.</title>
        <authorList>
            <person name="Poehlein A."/>
            <person name="Protasov E."/>
            <person name="Platt K."/>
            <person name="Reeh H."/>
            <person name="Daniel R."/>
            <person name="Brune A."/>
        </authorList>
    </citation>
    <scope>NUCLEOTIDE SEQUENCE [LARGE SCALE GENOMIC DNA]</scope>
    <source>
        <strain evidence="2 3">Hf6</strain>
    </source>
</reference>
<feature type="transmembrane region" description="Helical" evidence="1">
    <location>
        <begin position="6"/>
        <end position="28"/>
    </location>
</feature>
<gene>
    <name evidence="2" type="ORF">MmiHf6_03150</name>
</gene>
<feature type="transmembrane region" description="Helical" evidence="1">
    <location>
        <begin position="40"/>
        <end position="60"/>
    </location>
</feature>
<evidence type="ECO:0000313" key="2">
    <source>
        <dbReference type="EMBL" id="WNY23019.1"/>
    </source>
</evidence>
<name>A0AA96UYL2_9EURY</name>
<dbReference type="GeneID" id="85194776"/>
<dbReference type="RefSeq" id="WP_316558006.1">
    <property type="nucleotide sequence ID" value="NZ_CP131059.1"/>
</dbReference>
<organism evidence="2 3">
    <name type="scientific">Methanimicrococcus hongohii</name>
    <dbReference type="NCBI Taxonomy" id="3028295"/>
    <lineage>
        <taxon>Archaea</taxon>
        <taxon>Methanobacteriati</taxon>
        <taxon>Methanobacteriota</taxon>
        <taxon>Stenosarchaea group</taxon>
        <taxon>Methanomicrobia</taxon>
        <taxon>Methanosarcinales</taxon>
        <taxon>Methanosarcinaceae</taxon>
        <taxon>Methanimicrococcus</taxon>
    </lineage>
</organism>
<keyword evidence="1" id="KW-0812">Transmembrane</keyword>
<keyword evidence="1" id="KW-0472">Membrane</keyword>
<dbReference type="KEGG" id="mehf:MmiHf6_03150"/>
<feature type="transmembrane region" description="Helical" evidence="1">
    <location>
        <begin position="72"/>
        <end position="94"/>
    </location>
</feature>
<sequence length="95" mass="10858">MVEISSYIIFLAAIYLILNIIAFCAYGFDKAKASMNRWRVTEKTLLILAFFGPFGAYAGMMAFRHKTQKKPFTWAVPLFMLIHIILGVALVYFVL</sequence>
<evidence type="ECO:0008006" key="4">
    <source>
        <dbReference type="Google" id="ProtNLM"/>
    </source>
</evidence>
<keyword evidence="3" id="KW-1185">Reference proteome</keyword>
<evidence type="ECO:0000256" key="1">
    <source>
        <dbReference type="SAM" id="Phobius"/>
    </source>
</evidence>
<protein>
    <recommendedName>
        <fullName evidence="4">DUF1294 domain-containing protein</fullName>
    </recommendedName>
</protein>
<dbReference type="InterPro" id="IPR010718">
    <property type="entry name" value="DUF1294"/>
</dbReference>
<dbReference type="EMBL" id="CP131059">
    <property type="protein sequence ID" value="WNY23019.1"/>
    <property type="molecule type" value="Genomic_DNA"/>
</dbReference>
<dbReference type="AlphaFoldDB" id="A0AA96UYL2"/>
<dbReference type="Proteomes" id="UP001302978">
    <property type="component" value="Chromosome"/>
</dbReference>
<evidence type="ECO:0000313" key="3">
    <source>
        <dbReference type="Proteomes" id="UP001302978"/>
    </source>
</evidence>
<dbReference type="Pfam" id="PF06961">
    <property type="entry name" value="DUF1294"/>
    <property type="match status" value="1"/>
</dbReference>
<proteinExistence type="predicted"/>
<keyword evidence="1" id="KW-1133">Transmembrane helix</keyword>
<accession>A0AA96UYL2</accession>